<dbReference type="NCBIfam" id="NF003764">
    <property type="entry name" value="PRK05355.1"/>
    <property type="match status" value="1"/>
</dbReference>
<evidence type="ECO:0000313" key="17">
    <source>
        <dbReference type="Proteomes" id="UP001208692"/>
    </source>
</evidence>
<evidence type="ECO:0000256" key="12">
    <source>
        <dbReference type="HAMAP-Rule" id="MF_00160"/>
    </source>
</evidence>
<dbReference type="GO" id="GO:0005737">
    <property type="term" value="C:cytoplasm"/>
    <property type="evidence" value="ECO:0007669"/>
    <property type="project" value="UniProtKB-SubCell"/>
</dbReference>
<evidence type="ECO:0000256" key="5">
    <source>
        <dbReference type="ARBA" id="ARBA00022605"/>
    </source>
</evidence>
<dbReference type="RefSeq" id="WP_264844908.1">
    <property type="nucleotide sequence ID" value="NZ_BPMA01000001.1"/>
</dbReference>
<dbReference type="Pfam" id="PF00266">
    <property type="entry name" value="Aminotran_5"/>
    <property type="match status" value="1"/>
</dbReference>
<dbReference type="GO" id="GO:0004648">
    <property type="term" value="F:O-phospho-L-serine:2-oxoglutarate aminotransferase activity"/>
    <property type="evidence" value="ECO:0007669"/>
    <property type="project" value="UniProtKB-UniRule"/>
</dbReference>
<keyword evidence="7 12" id="KW-0663">Pyridoxal phosphate</keyword>
<feature type="binding site" evidence="12">
    <location>
        <position position="190"/>
    </location>
    <ligand>
        <name>pyridoxal 5'-phosphate</name>
        <dbReference type="ChEBI" id="CHEBI:597326"/>
    </ligand>
</feature>
<dbReference type="InterPro" id="IPR015424">
    <property type="entry name" value="PyrdxlP-dep_Trfase"/>
</dbReference>
<dbReference type="EC" id="2.6.1.52" evidence="12"/>
<dbReference type="EMBL" id="BQKB01000061">
    <property type="protein sequence ID" value="GJM54086.1"/>
    <property type="molecule type" value="Genomic_DNA"/>
</dbReference>
<dbReference type="Gene3D" id="3.90.1150.10">
    <property type="entry name" value="Aspartate Aminotransferase, domain 1"/>
    <property type="match status" value="1"/>
</dbReference>
<proteinExistence type="inferred from homology"/>
<dbReference type="PANTHER" id="PTHR43247:SF1">
    <property type="entry name" value="PHOSPHOSERINE AMINOTRANSFERASE"/>
    <property type="match status" value="1"/>
</dbReference>
<evidence type="ECO:0000256" key="9">
    <source>
        <dbReference type="ARBA" id="ARBA00023299"/>
    </source>
</evidence>
<evidence type="ECO:0000256" key="7">
    <source>
        <dbReference type="ARBA" id="ARBA00022898"/>
    </source>
</evidence>
<dbReference type="PIRSF" id="PIRSF000525">
    <property type="entry name" value="SerC"/>
    <property type="match status" value="1"/>
</dbReference>
<evidence type="ECO:0000256" key="8">
    <source>
        <dbReference type="ARBA" id="ARBA00023096"/>
    </source>
</evidence>
<feature type="binding site" evidence="12">
    <location>
        <begin position="76"/>
        <end position="77"/>
    </location>
    <ligand>
        <name>pyridoxal 5'-phosphate</name>
        <dbReference type="ChEBI" id="CHEBI:597326"/>
    </ligand>
</feature>
<dbReference type="Proteomes" id="UP001207736">
    <property type="component" value="Unassembled WGS sequence"/>
</dbReference>
<evidence type="ECO:0000313" key="15">
    <source>
        <dbReference type="EMBL" id="GJM54086.1"/>
    </source>
</evidence>
<comment type="subunit">
    <text evidence="12">Homodimer.</text>
</comment>
<evidence type="ECO:0000259" key="13">
    <source>
        <dbReference type="Pfam" id="PF00266"/>
    </source>
</evidence>
<dbReference type="GO" id="GO:0006564">
    <property type="term" value="P:L-serine biosynthetic process"/>
    <property type="evidence" value="ECO:0007669"/>
    <property type="project" value="UniProtKB-UniRule"/>
</dbReference>
<evidence type="ECO:0000256" key="11">
    <source>
        <dbReference type="ARBA" id="ARBA00049007"/>
    </source>
</evidence>
<feature type="binding site" evidence="12">
    <location>
        <begin position="232"/>
        <end position="233"/>
    </location>
    <ligand>
        <name>pyridoxal 5'-phosphate</name>
        <dbReference type="ChEBI" id="CHEBI:597326"/>
    </ligand>
</feature>
<dbReference type="GO" id="GO:0008615">
    <property type="term" value="P:pyridoxine biosynthetic process"/>
    <property type="evidence" value="ECO:0007669"/>
    <property type="project" value="UniProtKB-UniRule"/>
</dbReference>
<dbReference type="GO" id="GO:0030170">
    <property type="term" value="F:pyridoxal phosphate binding"/>
    <property type="evidence" value="ECO:0007669"/>
    <property type="project" value="UniProtKB-UniRule"/>
</dbReference>
<sequence>MKKHNFSAGPSILPAEVFEKVSQSILDFENTGLSILEISHRSKEFLDVMQQARALALELAQLTSKGYQSLFLQGGASMQFLMTAYNLLQNKGAYVDTGTWSHKALVEAQKIGNVEVVASSKENGYRNIPTHITAPQDADYLHITTNNTIYGTQYKYIPEVSVPLIADMSSDIFSRQIPYNKFALIYAGAQKNLGPAGITLVIVREDILGKVFRIIPTMLDYQEYIKNDSMTNTPTTFAIYVSLLTMQWLKAKGGIGEIEKINTEKAHILYQEIDRNPLFKGYAHPQDRSFMNVVFNLVDESLTDRFDNFWKKSGISGLKGHRSVGGYRASIYNAMPLQSVQYLVEVMKDFEKKS</sequence>
<feature type="domain" description="Aminotransferase class V" evidence="13">
    <location>
        <begin position="5"/>
        <end position="343"/>
    </location>
</feature>
<evidence type="ECO:0000256" key="3">
    <source>
        <dbReference type="ARBA" id="ARBA00006904"/>
    </source>
</evidence>
<dbReference type="PANTHER" id="PTHR43247">
    <property type="entry name" value="PHOSPHOSERINE AMINOTRANSFERASE"/>
    <property type="match status" value="1"/>
</dbReference>
<dbReference type="InterPro" id="IPR015421">
    <property type="entry name" value="PyrdxlP-dep_Trfase_major"/>
</dbReference>
<dbReference type="Gene3D" id="3.40.640.10">
    <property type="entry name" value="Type I PLP-dependent aspartate aminotransferase-like (Major domain)"/>
    <property type="match status" value="1"/>
</dbReference>
<evidence type="ECO:0000313" key="16">
    <source>
        <dbReference type="Proteomes" id="UP001207736"/>
    </source>
</evidence>
<dbReference type="FunFam" id="3.40.640.10:FF:000010">
    <property type="entry name" value="Phosphoserine aminotransferase"/>
    <property type="match status" value="1"/>
</dbReference>
<accession>A0AAV5AUQ9</accession>
<evidence type="ECO:0000313" key="14">
    <source>
        <dbReference type="EMBL" id="GJM51104.1"/>
    </source>
</evidence>
<comment type="pathway">
    <text evidence="1 12">Cofactor biosynthesis; pyridoxine 5'-phosphate biosynthesis; pyridoxine 5'-phosphate from D-erythrose 4-phosphate: step 3/5.</text>
</comment>
<comment type="catalytic activity">
    <reaction evidence="11 12">
        <text>O-phospho-L-serine + 2-oxoglutarate = 3-phosphooxypyruvate + L-glutamate</text>
        <dbReference type="Rhea" id="RHEA:14329"/>
        <dbReference type="ChEBI" id="CHEBI:16810"/>
        <dbReference type="ChEBI" id="CHEBI:18110"/>
        <dbReference type="ChEBI" id="CHEBI:29985"/>
        <dbReference type="ChEBI" id="CHEBI:57524"/>
        <dbReference type="EC" id="2.6.1.52"/>
    </reaction>
</comment>
<dbReference type="AlphaFoldDB" id="A0AAV5AUQ9"/>
<comment type="caution">
    <text evidence="12">Lacks conserved residue(s) required for the propagation of feature annotation.</text>
</comment>
<evidence type="ECO:0000256" key="4">
    <source>
        <dbReference type="ARBA" id="ARBA00022576"/>
    </source>
</evidence>
<evidence type="ECO:0000256" key="2">
    <source>
        <dbReference type="ARBA" id="ARBA00005099"/>
    </source>
</evidence>
<comment type="caution">
    <text evidence="14">The sequence shown here is derived from an EMBL/GenBank/DDBJ whole genome shotgun (WGS) entry which is preliminary data.</text>
</comment>
<keyword evidence="4 12" id="KW-0032">Aminotransferase</keyword>
<comment type="cofactor">
    <cofactor evidence="12">
        <name>pyridoxal 5'-phosphate</name>
        <dbReference type="ChEBI" id="CHEBI:597326"/>
    </cofactor>
    <text evidence="12">Binds 1 pyridoxal phosphate per subunit.</text>
</comment>
<feature type="binding site" evidence="12">
    <location>
        <position position="100"/>
    </location>
    <ligand>
        <name>pyridoxal 5'-phosphate</name>
        <dbReference type="ChEBI" id="CHEBI:597326"/>
    </ligand>
</feature>
<name>A0AAV5AUQ9_9FLAO</name>
<keyword evidence="12" id="KW-0963">Cytoplasm</keyword>
<feature type="binding site" evidence="12">
    <location>
        <position position="41"/>
    </location>
    <ligand>
        <name>L-glutamate</name>
        <dbReference type="ChEBI" id="CHEBI:29985"/>
    </ligand>
</feature>
<keyword evidence="17" id="KW-1185">Reference proteome</keyword>
<dbReference type="InterPro" id="IPR000192">
    <property type="entry name" value="Aminotrans_V_dom"/>
</dbReference>
<dbReference type="EMBL" id="BQKA01000039">
    <property type="protein sequence ID" value="GJM51104.1"/>
    <property type="molecule type" value="Genomic_DNA"/>
</dbReference>
<comment type="function">
    <text evidence="12">Catalyzes the reversible conversion of 3-phosphohydroxypyruvate to phosphoserine and of 3-hydroxy-2-oxo-4-phosphonooxybutanoate to phosphohydroxythreonine.</text>
</comment>
<keyword evidence="6 12" id="KW-0808">Transferase</keyword>
<comment type="catalytic activity">
    <reaction evidence="10 12">
        <text>4-(phosphooxy)-L-threonine + 2-oxoglutarate = (R)-3-hydroxy-2-oxo-4-phosphooxybutanoate + L-glutamate</text>
        <dbReference type="Rhea" id="RHEA:16573"/>
        <dbReference type="ChEBI" id="CHEBI:16810"/>
        <dbReference type="ChEBI" id="CHEBI:29985"/>
        <dbReference type="ChEBI" id="CHEBI:58452"/>
        <dbReference type="ChEBI" id="CHEBI:58538"/>
        <dbReference type="EC" id="2.6.1.52"/>
    </reaction>
</comment>
<reference evidence="14 17" key="1">
    <citation type="submission" date="2021-11" db="EMBL/GenBank/DDBJ databases">
        <title>Draft genome sequence of Capnocytophaga sp. strain KC07075 isolated from cat oral cavity.</title>
        <authorList>
            <person name="Suzuki M."/>
            <person name="Imaoka K."/>
            <person name="Kimura M."/>
            <person name="Morikawa S."/>
            <person name="Maeda K."/>
        </authorList>
    </citation>
    <scope>NUCLEOTIDE SEQUENCE</scope>
    <source>
        <strain evidence="14">KC07075</strain>
        <strain evidence="15 17">KC07079</strain>
    </source>
</reference>
<feature type="binding site" evidence="12">
    <location>
        <position position="167"/>
    </location>
    <ligand>
        <name>pyridoxal 5'-phosphate</name>
        <dbReference type="ChEBI" id="CHEBI:597326"/>
    </ligand>
</feature>
<dbReference type="HAMAP" id="MF_00160">
    <property type="entry name" value="SerC_aminotrans_5"/>
    <property type="match status" value="1"/>
</dbReference>
<dbReference type="SUPFAM" id="SSF53383">
    <property type="entry name" value="PLP-dependent transferases"/>
    <property type="match status" value="1"/>
</dbReference>
<dbReference type="Proteomes" id="UP001208692">
    <property type="component" value="Unassembled WGS sequence"/>
</dbReference>
<keyword evidence="9 12" id="KW-0718">Serine biosynthesis</keyword>
<comment type="similarity">
    <text evidence="3 12">Belongs to the class-V pyridoxal-phosphate-dependent aminotransferase family. SerC subfamily.</text>
</comment>
<evidence type="ECO:0000256" key="10">
    <source>
        <dbReference type="ARBA" id="ARBA00047630"/>
    </source>
</evidence>
<protein>
    <recommendedName>
        <fullName evidence="12">Phosphoserine aminotransferase</fullName>
        <ecNumber evidence="12">2.6.1.52</ecNumber>
    </recommendedName>
    <alternativeName>
        <fullName evidence="12">Phosphohydroxythreonine aminotransferase</fullName>
        <shortName evidence="12">PSAT</shortName>
    </alternativeName>
</protein>
<feature type="binding site" evidence="12">
    <location>
        <position position="148"/>
    </location>
    <ligand>
        <name>pyridoxal 5'-phosphate</name>
        <dbReference type="ChEBI" id="CHEBI:597326"/>
    </ligand>
</feature>
<evidence type="ECO:0000256" key="1">
    <source>
        <dbReference type="ARBA" id="ARBA00004915"/>
    </source>
</evidence>
<organism evidence="14 16">
    <name type="scientific">Capnocytophaga catalasegens</name>
    <dbReference type="NCBI Taxonomy" id="1004260"/>
    <lineage>
        <taxon>Bacteria</taxon>
        <taxon>Pseudomonadati</taxon>
        <taxon>Bacteroidota</taxon>
        <taxon>Flavobacteriia</taxon>
        <taxon>Flavobacteriales</taxon>
        <taxon>Flavobacteriaceae</taxon>
        <taxon>Capnocytophaga</taxon>
    </lineage>
</organism>
<dbReference type="FunFam" id="3.90.1150.10:FF:000006">
    <property type="entry name" value="Phosphoserine aminotransferase"/>
    <property type="match status" value="1"/>
</dbReference>
<feature type="modified residue" description="N6-(pyridoxal phosphate)lysine" evidence="12">
    <location>
        <position position="191"/>
    </location>
</feature>
<gene>
    <name evidence="12 14" type="primary">serC</name>
    <name evidence="14" type="ORF">RCZ15_20770</name>
    <name evidence="15" type="ORF">RCZ16_24020</name>
</gene>
<dbReference type="InterPro" id="IPR015422">
    <property type="entry name" value="PyrdxlP-dep_Trfase_small"/>
</dbReference>
<comment type="subcellular location">
    <subcellularLocation>
        <location evidence="12">Cytoplasm</location>
    </subcellularLocation>
</comment>
<comment type="pathway">
    <text evidence="2 12">Amino-acid biosynthesis; L-serine biosynthesis; L-serine from 3-phospho-D-glycerate: step 2/3.</text>
</comment>
<evidence type="ECO:0000256" key="6">
    <source>
        <dbReference type="ARBA" id="ARBA00022679"/>
    </source>
</evidence>
<dbReference type="InterPro" id="IPR022278">
    <property type="entry name" value="Pser_aminoTfrase"/>
</dbReference>
<keyword evidence="8 12" id="KW-0664">Pyridoxine biosynthesis</keyword>
<keyword evidence="5 12" id="KW-0028">Amino-acid biosynthesis</keyword>